<gene>
    <name evidence="8" type="ORF">EWM64_g4980</name>
</gene>
<feature type="compositionally biased region" description="Acidic residues" evidence="6">
    <location>
        <begin position="90"/>
        <end position="110"/>
    </location>
</feature>
<dbReference type="SUPFAM" id="SSF53098">
    <property type="entry name" value="Ribonuclease H-like"/>
    <property type="match status" value="1"/>
</dbReference>
<organism evidence="8 9">
    <name type="scientific">Hericium alpestre</name>
    <dbReference type="NCBI Taxonomy" id="135208"/>
    <lineage>
        <taxon>Eukaryota</taxon>
        <taxon>Fungi</taxon>
        <taxon>Dikarya</taxon>
        <taxon>Basidiomycota</taxon>
        <taxon>Agaricomycotina</taxon>
        <taxon>Agaricomycetes</taxon>
        <taxon>Russulales</taxon>
        <taxon>Hericiaceae</taxon>
        <taxon>Hericium</taxon>
    </lineage>
</organism>
<keyword evidence="3" id="KW-0863">Zinc-finger</keyword>
<evidence type="ECO:0000256" key="5">
    <source>
        <dbReference type="ARBA" id="ARBA00023242"/>
    </source>
</evidence>
<dbReference type="EMBL" id="SFCI01000572">
    <property type="protein sequence ID" value="TFY79033.1"/>
    <property type="molecule type" value="Genomic_DNA"/>
</dbReference>
<dbReference type="InterPro" id="IPR008906">
    <property type="entry name" value="HATC_C_dom"/>
</dbReference>
<dbReference type="GO" id="GO:0046983">
    <property type="term" value="F:protein dimerization activity"/>
    <property type="evidence" value="ECO:0007669"/>
    <property type="project" value="InterPro"/>
</dbReference>
<dbReference type="InterPro" id="IPR012337">
    <property type="entry name" value="RNaseH-like_sf"/>
</dbReference>
<comment type="subcellular location">
    <subcellularLocation>
        <location evidence="1">Nucleus</location>
    </subcellularLocation>
</comment>
<evidence type="ECO:0000259" key="7">
    <source>
        <dbReference type="Pfam" id="PF05699"/>
    </source>
</evidence>
<dbReference type="Proteomes" id="UP000298061">
    <property type="component" value="Unassembled WGS sequence"/>
</dbReference>
<keyword evidence="2" id="KW-0479">Metal-binding</keyword>
<name>A0A4Y9ZYB4_9AGAM</name>
<protein>
    <recommendedName>
        <fullName evidence="7">HAT C-terminal dimerisation domain-containing protein</fullName>
    </recommendedName>
</protein>
<evidence type="ECO:0000313" key="9">
    <source>
        <dbReference type="Proteomes" id="UP000298061"/>
    </source>
</evidence>
<evidence type="ECO:0000256" key="1">
    <source>
        <dbReference type="ARBA" id="ARBA00004123"/>
    </source>
</evidence>
<dbReference type="STRING" id="135208.A0A4Y9ZYB4"/>
<evidence type="ECO:0000256" key="2">
    <source>
        <dbReference type="ARBA" id="ARBA00022723"/>
    </source>
</evidence>
<keyword evidence="9" id="KW-1185">Reference proteome</keyword>
<evidence type="ECO:0000256" key="4">
    <source>
        <dbReference type="ARBA" id="ARBA00022833"/>
    </source>
</evidence>
<dbReference type="PANTHER" id="PTHR46481">
    <property type="entry name" value="ZINC FINGER BED DOMAIN-CONTAINING PROTEIN 4"/>
    <property type="match status" value="1"/>
</dbReference>
<sequence>MLERFGLQEKILAMNADNASSNDTQTRKLAKMDNSFEEVNRVRCFNHTLQLSAKALLQPFNNTLLGRHADGDAELLETMEDDVPSLSPVDDTEDDSDDEDDDETGADAEADIEVIIEGEDDGIDELDALPTADREKLVADTAEVRTTITKIRQLSFAIIHSTTIALPAWRRMCKDLDLKPRLIPHDVVTRWNSTYDMLKFALDYRTAIDKITAEKNLKMRKYELDDDEWEIISDLVARYKEATLFFLQDTANIAAVIPAMDKLDLGLNPATQKHYHPAIRAAMKLARNKMDRYWNMTDLSSTYRIAMVLHPGLKLQYFRNHHWEDEWIETAENLVREEYAHHYEHENDAVESEINDAVPQTADNTFDFGDISVGNEAERISELEEYLRSPVEKVKDPVQWWFSKRHVYPKLSRMALDYLSIPATSTAVERVFSQGRQLLHFTRNRLSPYSIRAYLCLGSWSRHNIISFEQFLNAATEKKCKRSESKEI</sequence>
<feature type="domain" description="HAT C-terminal dimerisation" evidence="7">
    <location>
        <begin position="382"/>
        <end position="460"/>
    </location>
</feature>
<keyword evidence="4" id="KW-0862">Zinc</keyword>
<accession>A0A4Y9ZYB4</accession>
<dbReference type="GO" id="GO:0005634">
    <property type="term" value="C:nucleus"/>
    <property type="evidence" value="ECO:0007669"/>
    <property type="project" value="UniProtKB-SubCell"/>
</dbReference>
<proteinExistence type="predicted"/>
<dbReference type="AlphaFoldDB" id="A0A4Y9ZYB4"/>
<dbReference type="Pfam" id="PF05699">
    <property type="entry name" value="Dimer_Tnp_hAT"/>
    <property type="match status" value="1"/>
</dbReference>
<dbReference type="InterPro" id="IPR052035">
    <property type="entry name" value="ZnF_BED_domain_contain"/>
</dbReference>
<evidence type="ECO:0000256" key="3">
    <source>
        <dbReference type="ARBA" id="ARBA00022771"/>
    </source>
</evidence>
<feature type="region of interest" description="Disordered" evidence="6">
    <location>
        <begin position="79"/>
        <end position="110"/>
    </location>
</feature>
<dbReference type="GO" id="GO:0008270">
    <property type="term" value="F:zinc ion binding"/>
    <property type="evidence" value="ECO:0007669"/>
    <property type="project" value="UniProtKB-KW"/>
</dbReference>
<keyword evidence="5" id="KW-0539">Nucleus</keyword>
<dbReference type="PANTHER" id="PTHR46481:SF10">
    <property type="entry name" value="ZINC FINGER BED DOMAIN-CONTAINING PROTEIN 39"/>
    <property type="match status" value="1"/>
</dbReference>
<evidence type="ECO:0000313" key="8">
    <source>
        <dbReference type="EMBL" id="TFY79033.1"/>
    </source>
</evidence>
<reference evidence="8 9" key="1">
    <citation type="submission" date="2019-02" db="EMBL/GenBank/DDBJ databases">
        <title>Genome sequencing of the rare red list fungi Hericium alpestre (H. flagellum).</title>
        <authorList>
            <person name="Buettner E."/>
            <person name="Kellner H."/>
        </authorList>
    </citation>
    <scope>NUCLEOTIDE SEQUENCE [LARGE SCALE GENOMIC DNA]</scope>
    <source>
        <strain evidence="8 9">DSM 108284</strain>
    </source>
</reference>
<evidence type="ECO:0000256" key="6">
    <source>
        <dbReference type="SAM" id="MobiDB-lite"/>
    </source>
</evidence>
<dbReference type="OrthoDB" id="3252425at2759"/>
<comment type="caution">
    <text evidence="8">The sequence shown here is derived from an EMBL/GenBank/DDBJ whole genome shotgun (WGS) entry which is preliminary data.</text>
</comment>